<dbReference type="InterPro" id="IPR050800">
    <property type="entry name" value="ARTD/PARP"/>
</dbReference>
<dbReference type="InterPro" id="IPR036616">
    <property type="entry name" value="Poly(ADP-ribose)pol_reg_dom_sf"/>
</dbReference>
<dbReference type="InterPro" id="IPR012317">
    <property type="entry name" value="Poly(ADP-ribose)pol_cat_dom"/>
</dbReference>
<dbReference type="InterPro" id="IPR004102">
    <property type="entry name" value="Poly(ADP-ribose)pol_reg_dom"/>
</dbReference>
<dbReference type="InterPro" id="IPR036770">
    <property type="entry name" value="Ankyrin_rpt-contain_sf"/>
</dbReference>
<feature type="domain" description="PARP alpha-helical" evidence="11">
    <location>
        <begin position="1952"/>
        <end position="2085"/>
    </location>
</feature>
<dbReference type="EC" id="2.4.2.-" evidence="8"/>
<feature type="repeat" description="ANK" evidence="7">
    <location>
        <begin position="508"/>
        <end position="530"/>
    </location>
</feature>
<feature type="region of interest" description="Disordered" evidence="9">
    <location>
        <begin position="1598"/>
        <end position="1621"/>
    </location>
</feature>
<keyword evidence="14" id="KW-1185">Reference proteome</keyword>
<dbReference type="Pfam" id="PF05406">
    <property type="entry name" value="WGR"/>
    <property type="match status" value="1"/>
</dbReference>
<dbReference type="Pfam" id="PF02877">
    <property type="entry name" value="PARP_reg"/>
    <property type="match status" value="1"/>
</dbReference>
<dbReference type="GO" id="GO:0005730">
    <property type="term" value="C:nucleolus"/>
    <property type="evidence" value="ECO:0007669"/>
    <property type="project" value="TreeGrafter"/>
</dbReference>
<dbReference type="Pfam" id="PF13857">
    <property type="entry name" value="Ank_5"/>
    <property type="match status" value="1"/>
</dbReference>
<evidence type="ECO:0000256" key="5">
    <source>
        <dbReference type="ARBA" id="ARBA00023027"/>
    </source>
</evidence>
<dbReference type="PROSITE" id="PS51977">
    <property type="entry name" value="WGR"/>
    <property type="match status" value="1"/>
</dbReference>
<feature type="region of interest" description="Disordered" evidence="9">
    <location>
        <begin position="1555"/>
        <end position="1577"/>
    </location>
</feature>
<dbReference type="Pfam" id="PF12796">
    <property type="entry name" value="Ank_2"/>
    <property type="match status" value="2"/>
</dbReference>
<proteinExistence type="predicted"/>
<name>A0A158QA23_ENTVE</name>
<reference evidence="15" key="1">
    <citation type="submission" date="2016-04" db="UniProtKB">
        <authorList>
            <consortium name="WormBaseParasite"/>
        </authorList>
    </citation>
    <scope>IDENTIFICATION</scope>
</reference>
<dbReference type="SUPFAM" id="SSF48403">
    <property type="entry name" value="Ankyrin repeat"/>
    <property type="match status" value="3"/>
</dbReference>
<dbReference type="STRING" id="51028.A0A158QA23"/>
<feature type="repeat" description="ANK" evidence="7">
    <location>
        <begin position="545"/>
        <end position="577"/>
    </location>
</feature>
<sequence>MILRRQRGFEEITSSILIFQSFYPLSLISTVYSRHWQSACPADTVSLSLIEGSVAILQKMLPENFCCCGFDIANVPRTVVKDFDSCSNFASNQGKDDAMLYLVFFYFLNGKAVKKAEKHKSEDAVKPKEKKRRHQNDALVPRENIPSFDSNPYFTAKSSPKFVSVWSFGRILHRCAMRKDLDEMTRCVKDKQRLSADAFNWSFSNASQTSVEGEAVLTEDRKFISAVASLRHNLQSKADWRKDRVQKEDILLTEAETGERNFHMLGRATAAVEMSRGGREGNNALLKYGRNRSSLNQDINLFLEKDVSFQTLEYLTGIKHDPYNSFRTLYGASVYVAVRFFGIGMQRVSLQTFMPVSVHKKGFQNREITPMHTAAINPNVAYLKALTAVEPNFNIPDADLWYTIHYAAVCESPSPLKFMLDKGTSFNLQNKAKELPIHCAARAGRAENVKVLLEALKRVEEKVHSEGEDMSNLQDAAEAEETVPPPTKKVKATTASQKLSMINAKAKLGHTPLHLAVEKNHMEVVRVLLSYEEVNVEAQLLASQKKLTPLIIAAQHGFLELVDILIDIGSAIVEKGDKMKRGALTHAVINGQTHVVASLLRRGASPKSADTSGNTPAHYAAAYGWHCLELLATADPEALTVRNDWQLTPLAVAYMKAKGANCSVKDSFLNTPLHIFVALKAKLYDKDATDVDKEENDLRMTVDDYKYCIDLLIKHGAKIEDRNHEGRNALWLSLESGNLLAAEYLLEKFLAAGSNLAEFENRVSQDSESGNLLHLLFLAPFKVYKDRAFWSGQYGPGYYQYNILPLLSTVLSTDRNLIKRWLGERDKSGRTPLLLFCDEYKSIGPPPIFSENSEEAEKYWSSFERVFSTICGVIPVLISVDRSVSLDGIFDNNDSKDCTTKFDDANDLKANPVHTVFSLALSTRPMRRVCAYAFIVNSVKYEATNYLLFTFLQAVVKGNFIAQLLSQRDSKDFTPLLLAVRAHDTVASLYLMRQASSYNVHEVHGASVRQVFDNKKKCLVPLNKSVLMYAIEGQMFKVLEELDLTVEQWNAADTNGDTAFHYAAKFVSSKTVQYFEFLKKKGVVIKGNKSGKYPLHVAVEAVRHTDGDVLTDPVEWLMANGPGLHETDEDGRLPLHYPLIQGSDSKISNTNSFDPVCIMSLLEHSMGKTKIDLPDKFGNTALHYAAICGANICAVTLLGYGCNPNNINKEGNTPLGLAVLHQKEACTLTFIQAKSDFTRKVYIRHLGTEDDELEKWTWIPNRRGLVKTISVTSISSLVVRNGWEGIIYVVLDAIGKTVKSLGELVKAALEHNKYNLVQSLLRMLDRVINTGTDKAKRENIKYVEELDLFLVFVSHLPSSEVDETVKKVFDHLRSLNIKWYQVQESGLKSPVIERLAQNGHFQMLDLLYEVDEKGDKVWSKIDFANDSTNPLVGVIEGCLKSGFSDDRIKWMKRFGKRFGINTLMSYPRPAFYGLVPWKSRKPTAETGRMSPLIRAIQHHSVELVKFLLLCEDLCVDVNVCDEYGISPLMHACIVNSEEIVRLLFDPHCSYSNAVTSGNLNNERDSTGKGKKRKLNQTGPEYPRVALADLFRNSHPVYGSTSAPEKTAGNETPSNSEGVSSNGPIKLLSNVDIYKKVVIKEPTLLSATETTARNFLHFMVTPCGWENTNLLLSLCKGTPEIIKMIDERSSGSETFLSESSKLQVSVTPLMEARNSHQVKMSEAMAKVCKGMVVDIEMPDTDTSDLQSMYDVTADSETYLAKYVDKNVEANAAECSRMKLKPHKNSGYEDIGEVCMKKVGNGTNLLFKVLLTKTDIQFGTYGFHNFYRMELIKRRGGFRYVELILRYYVRLENFAFTRKILEGTELYILFTNWGRIGDPVGQYQKTPFSSMADGEKEFCSIFKSKTGNEFPELSSFVEKPNKYRLLALEDCKPGSVAELDIDLGSGPVKERQCARSEKDPLYALIMDISNVQRLQDRTRSVCCYTKLQVPFGRLSRKDLLAAREMLLKLKNYEDTVRKMRSDLKPVGEVLQLLRDQASACNEFYRLMPLGGFQNTALPMIDNSNLIEEFDKTVENLLEFEVAGRLVTAACERKEAVDPYEYIIDALECEIRPLNPEDLMAQRILQYIQNSSQVTVKGIFSVRCKEATNLFNENSLDLNNHMYLWHGTKPENLLSILKLGLLAAPASALQTGQTFGKGIYLADVFAKSQEYCTSSSAGLKYALLCQVALGEVKVLYNNCSAEDKDPSFDTLKIVGREAPDWLYNLTLKNGVTIPSGQVKEQKCENQPYIYAPHTEYVVANKAHVLVRYLVAFQ</sequence>
<keyword evidence="2 8" id="KW-0328">Glycosyltransferase</keyword>
<dbReference type="SUPFAM" id="SSF56399">
    <property type="entry name" value="ADP-ribosylation"/>
    <property type="match status" value="1"/>
</dbReference>
<evidence type="ECO:0000259" key="10">
    <source>
        <dbReference type="PROSITE" id="PS51059"/>
    </source>
</evidence>
<evidence type="ECO:0000313" key="14">
    <source>
        <dbReference type="Proteomes" id="UP000274131"/>
    </source>
</evidence>
<dbReference type="PROSITE" id="PS51059">
    <property type="entry name" value="PARP_CATALYTIC"/>
    <property type="match status" value="1"/>
</dbReference>
<keyword evidence="7" id="KW-0040">ANK repeat</keyword>
<evidence type="ECO:0000256" key="1">
    <source>
        <dbReference type="ARBA" id="ARBA00004123"/>
    </source>
</evidence>
<keyword evidence="3 8" id="KW-0808">Transferase</keyword>
<dbReference type="PROSITE" id="PS50297">
    <property type="entry name" value="ANK_REP_REGION"/>
    <property type="match status" value="1"/>
</dbReference>
<dbReference type="SMART" id="SM00248">
    <property type="entry name" value="ANK"/>
    <property type="match status" value="16"/>
</dbReference>
<dbReference type="EMBL" id="UXUI01007640">
    <property type="protein sequence ID" value="VDD88481.1"/>
    <property type="molecule type" value="Genomic_DNA"/>
</dbReference>
<feature type="domain" description="PARP catalytic" evidence="10">
    <location>
        <begin position="2095"/>
        <end position="2310"/>
    </location>
</feature>
<protein>
    <recommendedName>
        <fullName evidence="8">Poly [ADP-ribose] polymerase</fullName>
        <shortName evidence="8">PARP</shortName>
        <ecNumber evidence="8">2.4.2.-</ecNumber>
    </recommendedName>
</protein>
<dbReference type="Pfam" id="PF00644">
    <property type="entry name" value="PARP"/>
    <property type="match status" value="1"/>
</dbReference>
<dbReference type="GO" id="GO:0016779">
    <property type="term" value="F:nucleotidyltransferase activity"/>
    <property type="evidence" value="ECO:0007669"/>
    <property type="project" value="UniProtKB-KW"/>
</dbReference>
<dbReference type="PANTHER" id="PTHR10459:SF117">
    <property type="entry name" value="POLY [ADP-RIBOSE] POLYMERASE TANKYRASE"/>
    <property type="match status" value="1"/>
</dbReference>
<dbReference type="Gene3D" id="1.20.142.10">
    <property type="entry name" value="Poly(ADP-ribose) polymerase, regulatory domain"/>
    <property type="match status" value="1"/>
</dbReference>
<dbReference type="InterPro" id="IPR008893">
    <property type="entry name" value="WGR_domain"/>
</dbReference>
<evidence type="ECO:0000256" key="4">
    <source>
        <dbReference type="ARBA" id="ARBA00022695"/>
    </source>
</evidence>
<evidence type="ECO:0000256" key="6">
    <source>
        <dbReference type="ARBA" id="ARBA00023242"/>
    </source>
</evidence>
<evidence type="ECO:0000313" key="15">
    <source>
        <dbReference type="WBParaSite" id="EVEC_0000391601-mRNA-1"/>
    </source>
</evidence>
<evidence type="ECO:0000256" key="8">
    <source>
        <dbReference type="RuleBase" id="RU362114"/>
    </source>
</evidence>
<evidence type="ECO:0000259" key="11">
    <source>
        <dbReference type="PROSITE" id="PS51060"/>
    </source>
</evidence>
<dbReference type="SUPFAM" id="SSF142921">
    <property type="entry name" value="WGR domain-like"/>
    <property type="match status" value="1"/>
</dbReference>
<keyword evidence="4" id="KW-0548">Nucleotidyltransferase</keyword>
<reference evidence="13 14" key="2">
    <citation type="submission" date="2018-10" db="EMBL/GenBank/DDBJ databases">
        <authorList>
            <consortium name="Pathogen Informatics"/>
        </authorList>
    </citation>
    <scope>NUCLEOTIDE SEQUENCE [LARGE SCALE GENOMIC DNA]</scope>
</reference>
<dbReference type="WBParaSite" id="EVEC_0000391601-mRNA-1">
    <property type="protein sequence ID" value="EVEC_0000391601-mRNA-1"/>
    <property type="gene ID" value="EVEC_0000391601"/>
</dbReference>
<evidence type="ECO:0000313" key="13">
    <source>
        <dbReference type="EMBL" id="VDD88481.1"/>
    </source>
</evidence>
<evidence type="ECO:0000259" key="12">
    <source>
        <dbReference type="PROSITE" id="PS51977"/>
    </source>
</evidence>
<evidence type="ECO:0000256" key="3">
    <source>
        <dbReference type="ARBA" id="ARBA00022679"/>
    </source>
</evidence>
<dbReference type="PANTHER" id="PTHR10459">
    <property type="entry name" value="DNA LIGASE"/>
    <property type="match status" value="1"/>
</dbReference>
<organism evidence="15">
    <name type="scientific">Enterobius vermicularis</name>
    <name type="common">Human pinworm</name>
    <dbReference type="NCBI Taxonomy" id="51028"/>
    <lineage>
        <taxon>Eukaryota</taxon>
        <taxon>Metazoa</taxon>
        <taxon>Ecdysozoa</taxon>
        <taxon>Nematoda</taxon>
        <taxon>Chromadorea</taxon>
        <taxon>Rhabditida</taxon>
        <taxon>Spirurina</taxon>
        <taxon>Oxyuridomorpha</taxon>
        <taxon>Oxyuroidea</taxon>
        <taxon>Oxyuridae</taxon>
        <taxon>Enterobius</taxon>
    </lineage>
</organism>
<dbReference type="PROSITE" id="PS50088">
    <property type="entry name" value="ANK_REPEAT"/>
    <property type="match status" value="3"/>
</dbReference>
<dbReference type="GO" id="GO:0006302">
    <property type="term" value="P:double-strand break repair"/>
    <property type="evidence" value="ECO:0007669"/>
    <property type="project" value="TreeGrafter"/>
</dbReference>
<dbReference type="InterPro" id="IPR036930">
    <property type="entry name" value="WGR_dom_sf"/>
</dbReference>
<dbReference type="CDD" id="cd07997">
    <property type="entry name" value="WGR_PARP"/>
    <property type="match status" value="1"/>
</dbReference>
<dbReference type="GO" id="GO:1990404">
    <property type="term" value="F:NAD+-protein mono-ADP-ribosyltransferase activity"/>
    <property type="evidence" value="ECO:0007669"/>
    <property type="project" value="TreeGrafter"/>
</dbReference>
<dbReference type="SUPFAM" id="SSF47587">
    <property type="entry name" value="Domain of poly(ADP-ribose) polymerase"/>
    <property type="match status" value="1"/>
</dbReference>
<dbReference type="GO" id="GO:0070212">
    <property type="term" value="P:protein poly-ADP-ribosylation"/>
    <property type="evidence" value="ECO:0007669"/>
    <property type="project" value="TreeGrafter"/>
</dbReference>
<evidence type="ECO:0000256" key="9">
    <source>
        <dbReference type="SAM" id="MobiDB-lite"/>
    </source>
</evidence>
<evidence type="ECO:0000256" key="2">
    <source>
        <dbReference type="ARBA" id="ARBA00022676"/>
    </source>
</evidence>
<dbReference type="InterPro" id="IPR002110">
    <property type="entry name" value="Ankyrin_rpt"/>
</dbReference>
<dbReference type="Gene3D" id="3.90.228.10">
    <property type="match status" value="1"/>
</dbReference>
<keyword evidence="6" id="KW-0539">Nucleus</keyword>
<dbReference type="Gene3D" id="1.25.40.20">
    <property type="entry name" value="Ankyrin repeat-containing domain"/>
    <property type="match status" value="5"/>
</dbReference>
<keyword evidence="5 8" id="KW-0520">NAD</keyword>
<evidence type="ECO:0000256" key="7">
    <source>
        <dbReference type="PROSITE-ProRule" id="PRU00023"/>
    </source>
</evidence>
<dbReference type="Proteomes" id="UP000274131">
    <property type="component" value="Unassembled WGS sequence"/>
</dbReference>
<dbReference type="PROSITE" id="PS51060">
    <property type="entry name" value="PARP_ALPHA_HD"/>
    <property type="match status" value="1"/>
</dbReference>
<comment type="subcellular location">
    <subcellularLocation>
        <location evidence="1">Nucleus</location>
    </subcellularLocation>
</comment>
<dbReference type="OrthoDB" id="5406014at2759"/>
<gene>
    <name evidence="13" type="ORF">EVEC_LOCUS3624</name>
</gene>
<feature type="domain" description="WGR" evidence="12">
    <location>
        <begin position="1789"/>
        <end position="1921"/>
    </location>
</feature>
<feature type="repeat" description="ANK" evidence="7">
    <location>
        <begin position="1177"/>
        <end position="1209"/>
    </location>
</feature>
<dbReference type="SMART" id="SM00773">
    <property type="entry name" value="WGR"/>
    <property type="match status" value="1"/>
</dbReference>
<accession>A0A158QA23</accession>
<dbReference type="GO" id="GO:0003950">
    <property type="term" value="F:NAD+ poly-ADP-ribosyltransferase activity"/>
    <property type="evidence" value="ECO:0007669"/>
    <property type="project" value="UniProtKB-UniRule"/>
</dbReference>
<dbReference type="PRINTS" id="PR01415">
    <property type="entry name" value="ANKYRIN"/>
</dbReference>